<evidence type="ECO:0008006" key="4">
    <source>
        <dbReference type="Google" id="ProtNLM"/>
    </source>
</evidence>
<keyword evidence="3" id="KW-1185">Reference proteome</keyword>
<reference evidence="2 3" key="1">
    <citation type="submission" date="2018-08" db="EMBL/GenBank/DDBJ databases">
        <title>Meiothermus roseus NBRC 110900 genome sequencing project.</title>
        <authorList>
            <person name="Da Costa M.S."/>
            <person name="Albuquerque L."/>
            <person name="Raposo P."/>
            <person name="Froufe H.J.C."/>
            <person name="Barroso C.S."/>
            <person name="Egas C."/>
        </authorList>
    </citation>
    <scope>NUCLEOTIDE SEQUENCE [LARGE SCALE GENOMIC DNA]</scope>
    <source>
        <strain evidence="2 3">NBRC 110900</strain>
    </source>
</reference>
<feature type="signal peptide" evidence="1">
    <location>
        <begin position="1"/>
        <end position="27"/>
    </location>
</feature>
<dbReference type="AlphaFoldDB" id="A0A399EH84"/>
<gene>
    <name evidence="2" type="ORF">Mrose_03231</name>
</gene>
<accession>A0A399EH84</accession>
<evidence type="ECO:0000313" key="3">
    <source>
        <dbReference type="Proteomes" id="UP000265341"/>
    </source>
</evidence>
<keyword evidence="1" id="KW-0732">Signal</keyword>
<feature type="chain" id="PRO_5017449634" description="DUF4154 domain-containing protein" evidence="1">
    <location>
        <begin position="28"/>
        <end position="156"/>
    </location>
</feature>
<proteinExistence type="predicted"/>
<sequence length="156" mass="16847">MRGGLRQWGALLAALAALAPGSLPARAQAPLPLGGDFRPHAQVLGREEEVQRFVAYRTQSLLLVGSTPPFGGLERLLAGKSLTVVTGEADRGALAWLQGARYSLRLLPGRVRGGFLLADDRYLIARQQERWLLLDHPPTVVAIKQQLLLALQGAGR</sequence>
<organism evidence="2 3">
    <name type="scientific">Calidithermus roseus</name>
    <dbReference type="NCBI Taxonomy" id="1644118"/>
    <lineage>
        <taxon>Bacteria</taxon>
        <taxon>Thermotogati</taxon>
        <taxon>Deinococcota</taxon>
        <taxon>Deinococci</taxon>
        <taxon>Thermales</taxon>
        <taxon>Thermaceae</taxon>
        <taxon>Calidithermus</taxon>
    </lineage>
</organism>
<evidence type="ECO:0000313" key="2">
    <source>
        <dbReference type="EMBL" id="RIH82913.1"/>
    </source>
</evidence>
<evidence type="ECO:0000256" key="1">
    <source>
        <dbReference type="SAM" id="SignalP"/>
    </source>
</evidence>
<name>A0A399EH84_9DEIN</name>
<comment type="caution">
    <text evidence="2">The sequence shown here is derived from an EMBL/GenBank/DDBJ whole genome shotgun (WGS) entry which is preliminary data.</text>
</comment>
<dbReference type="EMBL" id="QWLA01000090">
    <property type="protein sequence ID" value="RIH82913.1"/>
    <property type="molecule type" value="Genomic_DNA"/>
</dbReference>
<dbReference type="Proteomes" id="UP000265341">
    <property type="component" value="Unassembled WGS sequence"/>
</dbReference>
<dbReference type="RefSeq" id="WP_182482878.1">
    <property type="nucleotide sequence ID" value="NZ_QWLA01000090.1"/>
</dbReference>
<protein>
    <recommendedName>
        <fullName evidence="4">DUF4154 domain-containing protein</fullName>
    </recommendedName>
</protein>